<comment type="caution">
    <text evidence="7">Lacks conserved residue(s) required for the propagation of feature annotation.</text>
</comment>
<dbReference type="GO" id="GO:0015095">
    <property type="term" value="F:magnesium ion transmembrane transporter activity"/>
    <property type="evidence" value="ECO:0007669"/>
    <property type="project" value="InterPro"/>
</dbReference>
<feature type="compositionally biased region" description="Polar residues" evidence="8">
    <location>
        <begin position="530"/>
        <end position="545"/>
    </location>
</feature>
<evidence type="ECO:0000256" key="2">
    <source>
        <dbReference type="ARBA" id="ARBA00022692"/>
    </source>
</evidence>
<dbReference type="Pfam" id="PF01734">
    <property type="entry name" value="Patatin"/>
    <property type="match status" value="1"/>
</dbReference>
<feature type="domain" description="PNPLA" evidence="10">
    <location>
        <begin position="20"/>
        <end position="206"/>
    </location>
</feature>
<feature type="transmembrane region" description="Helical" evidence="9">
    <location>
        <begin position="704"/>
        <end position="723"/>
    </location>
</feature>
<dbReference type="PANTHER" id="PTHR12570:SF92">
    <property type="entry name" value="SPICHTHYIN, ISOFORM B"/>
    <property type="match status" value="1"/>
</dbReference>
<evidence type="ECO:0000313" key="11">
    <source>
        <dbReference type="EMBL" id="KAF4225970.1"/>
    </source>
</evidence>
<feature type="transmembrane region" description="Helical" evidence="9">
    <location>
        <begin position="757"/>
        <end position="777"/>
    </location>
</feature>
<feature type="compositionally biased region" description="Polar residues" evidence="8">
    <location>
        <begin position="1276"/>
        <end position="1297"/>
    </location>
</feature>
<feature type="short sequence motif" description="GXGXXG" evidence="7">
    <location>
        <begin position="24"/>
        <end position="29"/>
    </location>
</feature>
<evidence type="ECO:0000256" key="1">
    <source>
        <dbReference type="ARBA" id="ARBA00004477"/>
    </source>
</evidence>
<keyword evidence="3" id="KW-0256">Endoplasmic reticulum</keyword>
<feature type="compositionally biased region" description="Low complexity" evidence="8">
    <location>
        <begin position="145"/>
        <end position="164"/>
    </location>
</feature>
<dbReference type="InterPro" id="IPR016035">
    <property type="entry name" value="Acyl_Trfase/lysoPLipase"/>
</dbReference>
<evidence type="ECO:0000256" key="8">
    <source>
        <dbReference type="SAM" id="MobiDB-lite"/>
    </source>
</evidence>
<dbReference type="CDD" id="cd07216">
    <property type="entry name" value="Pat17_PNPLA8_PNPLA9_like3"/>
    <property type="match status" value="1"/>
</dbReference>
<feature type="compositionally biased region" description="Basic and acidic residues" evidence="8">
    <location>
        <begin position="1063"/>
        <end position="1080"/>
    </location>
</feature>
<dbReference type="SUPFAM" id="SSF103481">
    <property type="entry name" value="Multidrug resistance efflux transporter EmrE"/>
    <property type="match status" value="1"/>
</dbReference>
<feature type="transmembrane region" description="Helical" evidence="9">
    <location>
        <begin position="898"/>
        <end position="918"/>
    </location>
</feature>
<feature type="compositionally biased region" description="Low complexity" evidence="8">
    <location>
        <begin position="519"/>
        <end position="529"/>
    </location>
</feature>
<reference evidence="11" key="2">
    <citation type="submission" date="2020-04" db="EMBL/GenBank/DDBJ databases">
        <authorList>
            <person name="Santos R.A.C."/>
            <person name="Steenwyk J.L."/>
            <person name="Rivero-Menendez O."/>
            <person name="Mead M.E."/>
            <person name="Silva L.P."/>
            <person name="Bastos R.W."/>
            <person name="Alastruey-Izquierdo A."/>
            <person name="Goldman G.H."/>
            <person name="Rokas A."/>
        </authorList>
    </citation>
    <scope>NUCLEOTIDE SEQUENCE</scope>
    <source>
        <strain evidence="11">CNM-CM6805</strain>
    </source>
</reference>
<evidence type="ECO:0000259" key="10">
    <source>
        <dbReference type="PROSITE" id="PS51635"/>
    </source>
</evidence>
<comment type="subcellular location">
    <subcellularLocation>
        <location evidence="1">Endoplasmic reticulum membrane</location>
        <topology evidence="1">Multi-pass membrane protein</topology>
    </subcellularLocation>
</comment>
<name>A0A8H4GPV4_9EURO</name>
<feature type="region of interest" description="Disordered" evidence="8">
    <location>
        <begin position="1037"/>
        <end position="1080"/>
    </location>
</feature>
<organism evidence="11 12">
    <name type="scientific">Aspergillus fumigatiaffinis</name>
    <dbReference type="NCBI Taxonomy" id="340414"/>
    <lineage>
        <taxon>Eukaryota</taxon>
        <taxon>Fungi</taxon>
        <taxon>Dikarya</taxon>
        <taxon>Ascomycota</taxon>
        <taxon>Pezizomycotina</taxon>
        <taxon>Eurotiomycetes</taxon>
        <taxon>Eurotiomycetidae</taxon>
        <taxon>Eurotiales</taxon>
        <taxon>Aspergillaceae</taxon>
        <taxon>Aspergillus</taxon>
        <taxon>Aspergillus subgen. Fumigati</taxon>
    </lineage>
</organism>
<sequence length="1370" mass="149809">MDTVALRRKDTTKGPPLRVLSLDGGGVRGYSMLIILQELMYRIYVETEGKPPRRDQIPKPCDHFDLIAGTGTGGLIALMLGRLRLDLETCKEVYVRMTRRVFETDKTIAGIPYRSTLFKASKLEEAIRECVREHTVFEAEGNDLPNASSRSSVASAPYSPASIPQRSVSRGSFSTSGASHPSTPISQRHSAIINGLRWGNPDALLYDNRENRTKTAVTALYKGTPRNGSAVLLRSYDSRKEPPPEFNCTIWQAGRATSATGLAFKPIQIGQHLFIDEGAGTYNPAPQILDEAAANEWPGREIGVFISVGTGKRPPGTNNRQHEWWEDFFGDALGTFAEARRRLIAKIEGCEEIHQEMLRTHLARRGVNKDNYYRLNVEVGVGEFGMNEWNRLADISTNTRRYLSKPEVKKSILDAGVKFAKIERMHRRLAAHAAAGYDPSTEPTEDTPFSPQSYTSQGPVFSVPPPSNPMAVELPAELPGDFAPIMTHQPPSSGLRVSSPPAEDTLPSHPTPQDGVYPSSGRVSSGSFSYTHSDGSRPGSQQQMASPRLSVEQVQEGNIPPPVPPKTPIPYPDNANEALMPMPLMVHHGRSGSTGKVRPPYPVDEPPPAVNKQRKPSYHCYALNDSMEISHSLVAHATTLAVRSGSSSSTSERPAAYKAVGIALAVSSGVFIGTSFVLKKTGLLKANVKYNEEAGEGYGYLKNFWWWSGMILMIVGEICNFVAYAFVDAILVTPLGALSVVITTILSAIFLKERLSFVGKVGCFSCIIGSVVIALNAPEQSSVSDIQDMKHYVIAPGFLSYAGVVIVGCAIVALWLGPRYGKKTMFVYISICSLIGGLSVVATQGLGAAILAQINGKSQFKEWFLYVLLVFVVATLLTEIIYLNKALNLFNAALVTPTYYVFFTSSTIVSSAVLFRGFKGTGMQIATVILGFLQICAGVVLLQLSKSAKDVPDAAIFKGDLDQIREVAAQEEPETEPKADSIRGAAAIIRRISTARRRTEEEEARRYIRDRHEDYLKPPAENEIVEWDGLRRRKTVLGQGPTMARPRTPGTHPHTPLSVSDSPDDHPDRRPSTRQSDRSFLDDLRSRASNLMHPGQWHQVYNPQDGHTDPVHLTVSPVHGNKNLDTSYQGAGMREVSGQTDTSRSIAWADETPDREPSSPHTAKRQFSFNTVFNRIRSKSESEPPKPPPHSPRSILRRSHLVPGAERQAVKGATEEERLGLVKGDSRVAGEDWDMHEKLERIDSSSSDSISDAPEPYGSSMVYGGGHGTYDYGYAAQTSPTEMQSGWQLPSTRSVTATADPGAVQSSSRPRANPLPPLPDEEPFIADEDSHMRVELRSPTSPGGTDGRGWRRPLSGHGDGPSSTNRGAFI</sequence>
<proteinExistence type="predicted"/>
<evidence type="ECO:0000256" key="9">
    <source>
        <dbReference type="SAM" id="Phobius"/>
    </source>
</evidence>
<dbReference type="Proteomes" id="UP000653565">
    <property type="component" value="Unassembled WGS sequence"/>
</dbReference>
<dbReference type="Gene3D" id="3.40.1090.10">
    <property type="entry name" value="Cytosolic phospholipase A2 catalytic domain"/>
    <property type="match status" value="1"/>
</dbReference>
<dbReference type="OrthoDB" id="630895at2759"/>
<evidence type="ECO:0000256" key="3">
    <source>
        <dbReference type="ARBA" id="ARBA00022824"/>
    </source>
</evidence>
<dbReference type="InterPro" id="IPR008521">
    <property type="entry name" value="Mg_trans_NIPA"/>
</dbReference>
<keyword evidence="12" id="KW-1185">Reference proteome</keyword>
<feature type="transmembrane region" description="Helical" evidence="9">
    <location>
        <begin position="655"/>
        <end position="678"/>
    </location>
</feature>
<feature type="region of interest" description="Disordered" evidence="8">
    <location>
        <begin position="1177"/>
        <end position="1200"/>
    </location>
</feature>
<keyword evidence="4 9" id="KW-1133">Transmembrane helix</keyword>
<dbReference type="EMBL" id="JAAAPX010000297">
    <property type="protein sequence ID" value="KAF4225970.1"/>
    <property type="molecule type" value="Genomic_DNA"/>
</dbReference>
<feature type="compositionally biased region" description="Polar residues" evidence="8">
    <location>
        <begin position="165"/>
        <end position="186"/>
    </location>
</feature>
<evidence type="ECO:0000313" key="12">
    <source>
        <dbReference type="Proteomes" id="UP000653565"/>
    </source>
</evidence>
<accession>A0A8H4GPV4</accession>
<dbReference type="InterPro" id="IPR002641">
    <property type="entry name" value="PNPLA_dom"/>
</dbReference>
<dbReference type="PANTHER" id="PTHR12570">
    <property type="match status" value="1"/>
</dbReference>
<protein>
    <recommendedName>
        <fullName evidence="10">PNPLA domain-containing protein</fullName>
    </recommendedName>
</protein>
<keyword evidence="2 9" id="KW-0812">Transmembrane</keyword>
<dbReference type="InterPro" id="IPR037185">
    <property type="entry name" value="EmrE-like"/>
</dbReference>
<keyword evidence="5" id="KW-0443">Lipid metabolism</keyword>
<evidence type="ECO:0000256" key="6">
    <source>
        <dbReference type="ARBA" id="ARBA00023136"/>
    </source>
</evidence>
<feature type="transmembrane region" description="Helical" evidence="9">
    <location>
        <begin position="925"/>
        <end position="944"/>
    </location>
</feature>
<feature type="region of interest" description="Disordered" evidence="8">
    <location>
        <begin position="1239"/>
        <end position="1370"/>
    </location>
</feature>
<dbReference type="GO" id="GO:0016020">
    <property type="term" value="C:membrane"/>
    <property type="evidence" value="ECO:0007669"/>
    <property type="project" value="UniProtKB-SubCell"/>
</dbReference>
<feature type="region of interest" description="Disordered" evidence="8">
    <location>
        <begin position="1093"/>
        <end position="1144"/>
    </location>
</feature>
<feature type="compositionally biased region" description="Polar residues" evidence="8">
    <location>
        <begin position="1361"/>
        <end position="1370"/>
    </location>
</feature>
<dbReference type="GO" id="GO:0046486">
    <property type="term" value="P:glycerolipid metabolic process"/>
    <property type="evidence" value="ECO:0007669"/>
    <property type="project" value="UniProtKB-ARBA"/>
</dbReference>
<dbReference type="PROSITE" id="PS51635">
    <property type="entry name" value="PNPLA"/>
    <property type="match status" value="1"/>
</dbReference>
<comment type="caution">
    <text evidence="11">The sequence shown here is derived from an EMBL/GenBank/DDBJ whole genome shotgun (WGS) entry which is preliminary data.</text>
</comment>
<feature type="region of interest" description="Disordered" evidence="8">
    <location>
        <begin position="433"/>
        <end position="566"/>
    </location>
</feature>
<feature type="transmembrane region" description="Helical" evidence="9">
    <location>
        <begin position="798"/>
        <end position="816"/>
    </location>
</feature>
<feature type="compositionally biased region" description="Low complexity" evidence="8">
    <location>
        <begin position="1045"/>
        <end position="1061"/>
    </location>
</feature>
<feature type="region of interest" description="Disordered" evidence="8">
    <location>
        <begin position="142"/>
        <end position="186"/>
    </location>
</feature>
<evidence type="ECO:0000256" key="4">
    <source>
        <dbReference type="ARBA" id="ARBA00022989"/>
    </source>
</evidence>
<feature type="transmembrane region" description="Helical" evidence="9">
    <location>
        <begin position="730"/>
        <end position="751"/>
    </location>
</feature>
<evidence type="ECO:0000256" key="5">
    <source>
        <dbReference type="ARBA" id="ARBA00023098"/>
    </source>
</evidence>
<dbReference type="Gene3D" id="1.10.3730.20">
    <property type="match status" value="1"/>
</dbReference>
<dbReference type="Pfam" id="PF05653">
    <property type="entry name" value="Mg_trans_NIPA"/>
    <property type="match status" value="1"/>
</dbReference>
<feature type="transmembrane region" description="Helical" evidence="9">
    <location>
        <begin position="828"/>
        <end position="851"/>
    </location>
</feature>
<feature type="transmembrane region" description="Helical" evidence="9">
    <location>
        <begin position="863"/>
        <end position="883"/>
    </location>
</feature>
<evidence type="ECO:0000256" key="7">
    <source>
        <dbReference type="PROSITE-ProRule" id="PRU01161"/>
    </source>
</evidence>
<feature type="compositionally biased region" description="Polar residues" evidence="8">
    <location>
        <begin position="447"/>
        <end position="459"/>
    </location>
</feature>
<gene>
    <name evidence="11" type="ORF">CNMCM6805_005319</name>
</gene>
<keyword evidence="6 9" id="KW-0472">Membrane</keyword>
<dbReference type="SUPFAM" id="SSF52151">
    <property type="entry name" value="FabD/lysophospholipase-like"/>
    <property type="match status" value="1"/>
</dbReference>
<reference evidence="11" key="1">
    <citation type="journal article" date="2020" name="bioRxiv">
        <title>Genomic and phenotypic heterogeneity of clinical isolates of the human pathogens Aspergillus fumigatus, Aspergillus lentulus and Aspergillus fumigatiaffinis.</title>
        <authorList>
            <person name="dos Santos R.A.C."/>
            <person name="Steenwyk J.L."/>
            <person name="Rivero-Menendez O."/>
            <person name="Mead M.E."/>
            <person name="Silva L.P."/>
            <person name="Bastos R.W."/>
            <person name="Alastruey-Izquierdo A."/>
            <person name="Goldman G.H."/>
            <person name="Rokas A."/>
        </authorList>
    </citation>
    <scope>NUCLEOTIDE SEQUENCE</scope>
    <source>
        <strain evidence="11">CNM-CM6805</strain>
    </source>
</reference>